<dbReference type="GO" id="GO:0035438">
    <property type="term" value="F:cyclic-di-GMP binding"/>
    <property type="evidence" value="ECO:0007669"/>
    <property type="project" value="InterPro"/>
</dbReference>
<dbReference type="eggNOG" id="ENOG5032S61">
    <property type="taxonomic scope" value="Bacteria"/>
</dbReference>
<proteinExistence type="predicted"/>
<keyword evidence="3" id="KW-1185">Reference proteome</keyword>
<protein>
    <recommendedName>
        <fullName evidence="1">PilZ domain-containing protein</fullName>
    </recommendedName>
</protein>
<organism evidence="2 3">
    <name type="scientific">Paraglaciecola arctica BSs20135</name>
    <dbReference type="NCBI Taxonomy" id="493475"/>
    <lineage>
        <taxon>Bacteria</taxon>
        <taxon>Pseudomonadati</taxon>
        <taxon>Pseudomonadota</taxon>
        <taxon>Gammaproteobacteria</taxon>
        <taxon>Alteromonadales</taxon>
        <taxon>Alteromonadaceae</taxon>
        <taxon>Paraglaciecola</taxon>
    </lineage>
</organism>
<evidence type="ECO:0000313" key="2">
    <source>
        <dbReference type="EMBL" id="GAC17200.1"/>
    </source>
</evidence>
<feature type="domain" description="PilZ" evidence="1">
    <location>
        <begin position="103"/>
        <end position="177"/>
    </location>
</feature>
<dbReference type="AlphaFoldDB" id="K6Z159"/>
<dbReference type="RefSeq" id="WP_007615787.1">
    <property type="nucleotide sequence ID" value="NZ_BAEO01000005.1"/>
</dbReference>
<evidence type="ECO:0000313" key="3">
    <source>
        <dbReference type="Proteomes" id="UP000006327"/>
    </source>
</evidence>
<dbReference type="EMBL" id="BAEO01000005">
    <property type="protein sequence ID" value="GAC17200.1"/>
    <property type="molecule type" value="Genomic_DNA"/>
</dbReference>
<dbReference type="OrthoDB" id="5890620at2"/>
<gene>
    <name evidence="2" type="ORF">GARC_0218</name>
</gene>
<dbReference type="InterPro" id="IPR009875">
    <property type="entry name" value="PilZ_domain"/>
</dbReference>
<comment type="caution">
    <text evidence="2">The sequence shown here is derived from an EMBL/GenBank/DDBJ whole genome shotgun (WGS) entry which is preliminary data.</text>
</comment>
<sequence>MQNLSLEQKHQQFDEFFMIKHNIPVNMRLLEDDFILPDIDDLHHHMPYEFQIASEISGIDTKALRPLRRLGEHAVELADFLNHQSRKIDLMMSLILQQHTKHEQTFQSLKFGGGGVVLESENELSVGATIELKLFLKEEASAIFCFAEVIACKPEDDTYHVSLIFTRIREEDQDLLVKASLHLQAAKLRKRKNQENLKKN</sequence>
<evidence type="ECO:0000259" key="1">
    <source>
        <dbReference type="Pfam" id="PF07238"/>
    </source>
</evidence>
<name>K6Z159_9ALTE</name>
<accession>K6Z159</accession>
<reference evidence="2 3" key="1">
    <citation type="journal article" date="2017" name="Antonie Van Leeuwenhoek">
        <title>Rhizobium rhizosphaerae sp. nov., a novel species isolated from rice rhizosphere.</title>
        <authorList>
            <person name="Zhao J.J."/>
            <person name="Zhang J."/>
            <person name="Zhang R.J."/>
            <person name="Zhang C.W."/>
            <person name="Yin H.Q."/>
            <person name="Zhang X.X."/>
        </authorList>
    </citation>
    <scope>NUCLEOTIDE SEQUENCE [LARGE SCALE GENOMIC DNA]</scope>
    <source>
        <strain evidence="2 3">BSs20135</strain>
    </source>
</reference>
<dbReference type="Pfam" id="PF07238">
    <property type="entry name" value="PilZ"/>
    <property type="match status" value="1"/>
</dbReference>
<dbReference type="STRING" id="493475.GARC_0218"/>
<dbReference type="Proteomes" id="UP000006327">
    <property type="component" value="Unassembled WGS sequence"/>
</dbReference>